<name>A0ABV7VFX7_9PROT</name>
<evidence type="ECO:0000256" key="1">
    <source>
        <dbReference type="ARBA" id="ARBA00022741"/>
    </source>
</evidence>
<dbReference type="InterPro" id="IPR005654">
    <property type="entry name" value="ATPase_AFG1-like"/>
</dbReference>
<dbReference type="NCBIfam" id="NF040713">
    <property type="entry name" value="ZapE"/>
    <property type="match status" value="1"/>
</dbReference>
<dbReference type="GO" id="GO:0051301">
    <property type="term" value="P:cell division"/>
    <property type="evidence" value="ECO:0007669"/>
    <property type="project" value="UniProtKB-KW"/>
</dbReference>
<dbReference type="Pfam" id="PF03969">
    <property type="entry name" value="AFG1_ATPase"/>
    <property type="match status" value="1"/>
</dbReference>
<evidence type="ECO:0000256" key="2">
    <source>
        <dbReference type="ARBA" id="ARBA00022840"/>
    </source>
</evidence>
<dbReference type="RefSeq" id="WP_379722991.1">
    <property type="nucleotide sequence ID" value="NZ_JBHRYJ010000001.1"/>
</dbReference>
<dbReference type="InterPro" id="IPR027417">
    <property type="entry name" value="P-loop_NTPase"/>
</dbReference>
<comment type="caution">
    <text evidence="3">The sequence shown here is derived from an EMBL/GenBank/DDBJ whole genome shotgun (WGS) entry which is preliminary data.</text>
</comment>
<keyword evidence="1" id="KW-0547">Nucleotide-binding</keyword>
<keyword evidence="3" id="KW-0132">Cell division</keyword>
<keyword evidence="3" id="KW-0131">Cell cycle</keyword>
<evidence type="ECO:0000313" key="3">
    <source>
        <dbReference type="EMBL" id="MFC3675088.1"/>
    </source>
</evidence>
<sequence>MTVLDAYRQKLAAGDLAADPAQALAAEKLELLSRRLVQYQPGGEDTWLQKLSFGRKREPVPQGLYIYGDVGRGKSMLMDLFFAAAPVEKKRRVHFHAFMQEVHADIFRYRQLPDDDPEKKKGGDDPIRPAAKKIAASAWLLCFDELQVSDVADAMILGRLFEKLFTRGVVVVATSNRAPDDLYQGGLNRPLFEPFIALFRDKLDVLHLAASRDYRLQRLSHEKVWFSPPGPAATAALDRAFALLTDDAPGAPTDLELLGRKLPVPRQARGVARFPFADLCESPLGPPDFLSLARAFHTVMIDDIPLLGPDNRNEAKRFVTLIDTLYEAKVKLLASAAASPERLYPIGDGAFEFQRCVSRLNEMQSEEYRALAHSPAA</sequence>
<dbReference type="Gene3D" id="3.40.50.300">
    <property type="entry name" value="P-loop containing nucleotide triphosphate hydrolases"/>
    <property type="match status" value="1"/>
</dbReference>
<dbReference type="PANTHER" id="PTHR12169:SF6">
    <property type="entry name" value="AFG1-LIKE ATPASE"/>
    <property type="match status" value="1"/>
</dbReference>
<organism evidence="3 4">
    <name type="scientific">Ferrovibrio xuzhouensis</name>
    <dbReference type="NCBI Taxonomy" id="1576914"/>
    <lineage>
        <taxon>Bacteria</taxon>
        <taxon>Pseudomonadati</taxon>
        <taxon>Pseudomonadota</taxon>
        <taxon>Alphaproteobacteria</taxon>
        <taxon>Rhodospirillales</taxon>
        <taxon>Rhodospirillaceae</taxon>
        <taxon>Ferrovibrio</taxon>
    </lineage>
</organism>
<keyword evidence="4" id="KW-1185">Reference proteome</keyword>
<dbReference type="Proteomes" id="UP001595711">
    <property type="component" value="Unassembled WGS sequence"/>
</dbReference>
<dbReference type="PANTHER" id="PTHR12169">
    <property type="entry name" value="ATPASE N2B"/>
    <property type="match status" value="1"/>
</dbReference>
<dbReference type="EMBL" id="JBHRYJ010000001">
    <property type="protein sequence ID" value="MFC3675088.1"/>
    <property type="molecule type" value="Genomic_DNA"/>
</dbReference>
<evidence type="ECO:0000313" key="4">
    <source>
        <dbReference type="Proteomes" id="UP001595711"/>
    </source>
</evidence>
<gene>
    <name evidence="3" type="primary">zapE</name>
    <name evidence="3" type="ORF">ACFOOQ_06020</name>
</gene>
<reference evidence="4" key="1">
    <citation type="journal article" date="2019" name="Int. J. Syst. Evol. Microbiol.">
        <title>The Global Catalogue of Microorganisms (GCM) 10K type strain sequencing project: providing services to taxonomists for standard genome sequencing and annotation.</title>
        <authorList>
            <consortium name="The Broad Institute Genomics Platform"/>
            <consortium name="The Broad Institute Genome Sequencing Center for Infectious Disease"/>
            <person name="Wu L."/>
            <person name="Ma J."/>
        </authorList>
    </citation>
    <scope>NUCLEOTIDE SEQUENCE [LARGE SCALE GENOMIC DNA]</scope>
    <source>
        <strain evidence="4">KCTC 42182</strain>
    </source>
</reference>
<accession>A0ABV7VFX7</accession>
<dbReference type="SUPFAM" id="SSF52540">
    <property type="entry name" value="P-loop containing nucleoside triphosphate hydrolases"/>
    <property type="match status" value="1"/>
</dbReference>
<protein>
    <submittedName>
        <fullName evidence="3">Cell division protein ZapE</fullName>
    </submittedName>
</protein>
<keyword evidence="2" id="KW-0067">ATP-binding</keyword>
<proteinExistence type="predicted"/>